<dbReference type="Proteomes" id="UP000249590">
    <property type="component" value="Unassembled WGS sequence"/>
</dbReference>
<dbReference type="EMBL" id="QHHQ01000001">
    <property type="protein sequence ID" value="RAI04272.1"/>
    <property type="molecule type" value="Genomic_DNA"/>
</dbReference>
<accession>A0A8B2P584</accession>
<gene>
    <name evidence="1" type="ORF">DLJ53_07465</name>
</gene>
<comment type="caution">
    <text evidence="1">The sequence shown here is derived from an EMBL/GenBank/DDBJ whole genome shotgun (WGS) entry which is preliminary data.</text>
</comment>
<sequence>MSTAVQDAPAAAPSLFAIASRIWDAGAPVEALTADRDGAAVAFELADGNVALAPARDPEPAATRIRIAGDSGQMSITPRAGRYAPLERAELGTHGTIAVCPSASGRGVVAIRSDGRLVRITPRGQVVTIPTGDLGRVGAIASHPAGPQIAVAAGGNVVVGPEDEPARGTVSPLPGDVAALAVSPDGRVAAATREAIHLLDAGRTMASFAATRAERLVFSPDGTYLAAALFDGGVALVRIADGRVATLANYPAPVRSLAFSRPASAFATSGAYRAAAWSLATPPFDGAADGALVTGRPGLVLVETVAAHPRRPLLAIGYADGIVTLAPIGSREEMVLCPTPGGAVTALGWAGAGDDLAIGRADGMAAIANLPPALFK</sequence>
<evidence type="ECO:0000313" key="2">
    <source>
        <dbReference type="Proteomes" id="UP000249590"/>
    </source>
</evidence>
<evidence type="ECO:0000313" key="1">
    <source>
        <dbReference type="EMBL" id="RAI04272.1"/>
    </source>
</evidence>
<keyword evidence="2" id="KW-1185">Reference proteome</keyword>
<organism evidence="1 2">
    <name type="scientific">Acuticoccus sediminis</name>
    <dbReference type="NCBI Taxonomy" id="2184697"/>
    <lineage>
        <taxon>Bacteria</taxon>
        <taxon>Pseudomonadati</taxon>
        <taxon>Pseudomonadota</taxon>
        <taxon>Alphaproteobacteria</taxon>
        <taxon>Hyphomicrobiales</taxon>
        <taxon>Amorphaceae</taxon>
        <taxon>Acuticoccus</taxon>
    </lineage>
</organism>
<dbReference type="AlphaFoldDB" id="A0A8B2P584"/>
<dbReference type="Gene3D" id="2.130.10.10">
    <property type="entry name" value="YVTN repeat-like/Quinoprotein amine dehydrogenase"/>
    <property type="match status" value="1"/>
</dbReference>
<proteinExistence type="predicted"/>
<dbReference type="SUPFAM" id="SSF82171">
    <property type="entry name" value="DPP6 N-terminal domain-like"/>
    <property type="match status" value="1"/>
</dbReference>
<reference evidence="1 2" key="1">
    <citation type="submission" date="2018-05" db="EMBL/GenBank/DDBJ databases">
        <title>Acuticoccus sediminis sp. nov., isolated from deep-sea sediment of Indian Ocean.</title>
        <authorList>
            <person name="Liu X."/>
            <person name="Lai Q."/>
            <person name="Du Y."/>
            <person name="Sun F."/>
            <person name="Zhang X."/>
            <person name="Wang S."/>
            <person name="Shao Z."/>
        </authorList>
    </citation>
    <scope>NUCLEOTIDE SEQUENCE [LARGE SCALE GENOMIC DNA]</scope>
    <source>
        <strain evidence="1 2">PTG4-2</strain>
    </source>
</reference>
<dbReference type="OrthoDB" id="8192299at2"/>
<protein>
    <recommendedName>
        <fullName evidence="3">Anaphase-promoting complex subunit 4 WD40 domain-containing protein</fullName>
    </recommendedName>
</protein>
<evidence type="ECO:0008006" key="3">
    <source>
        <dbReference type="Google" id="ProtNLM"/>
    </source>
</evidence>
<dbReference type="RefSeq" id="WP_111343621.1">
    <property type="nucleotide sequence ID" value="NZ_QHHQ01000001.1"/>
</dbReference>
<name>A0A8B2P584_9HYPH</name>
<dbReference type="InterPro" id="IPR015943">
    <property type="entry name" value="WD40/YVTN_repeat-like_dom_sf"/>
</dbReference>